<sequence length="461" mass="51359">MSRSTSSLFETCVGQFCQLISSDRITAYENEVPIVLWQDELGRLRIWAKEVQLPSLEVRLRDAFHIREQLLRILHRLQRALTDMRDALNDTAEESMSDADTDEEDDVDGTEMQMIYHSLRDTINCLFKITMVILQPVHHPLVSGKVIGLSGYASSAETQSAKRKIVGNDSLASISLNPMIPEDEALLRRPHQRSSPVIDPVSFEEWGICMPQFPERWGDDGDTLSLYHGGIRHVLHFPSSSIGDGVLDIKQLKQHAMEAIQATSQDCIKLFHKGQLLEDDSLSCRDAGLKSQSTIYCEVLGAEETHDTCDSQGRRRQHEEPLQFGEGKAQTGSSNEGKSKDRTGNAGLDESALSSPSQAPSPPQAPDLGSFKTAAEQLLALDSHLQKVLVPLCDSFIREPPTNFGARVSNYVKLTTTIGEQVISKANSIETSEDDESQDLRRALLEEAYKMRRSLRKAIDD</sequence>
<dbReference type="SUPFAM" id="SSF54236">
    <property type="entry name" value="Ubiquitin-like"/>
    <property type="match status" value="1"/>
</dbReference>
<proteinExistence type="predicted"/>
<evidence type="ECO:0000313" key="5">
    <source>
        <dbReference type="Proteomes" id="UP001043456"/>
    </source>
</evidence>
<feature type="domain" description="Ubiquitin-like" evidence="3">
    <location>
        <begin position="249"/>
        <end position="296"/>
    </location>
</feature>
<comment type="caution">
    <text evidence="4">The sequence shown here is derived from an EMBL/GenBank/DDBJ whole genome shotgun (WGS) entry which is preliminary data.</text>
</comment>
<dbReference type="InterPro" id="IPR000626">
    <property type="entry name" value="Ubiquitin-like_dom"/>
</dbReference>
<dbReference type="EMBL" id="BHVY01000003">
    <property type="protein sequence ID" value="GIJ85143.1"/>
    <property type="molecule type" value="Genomic_DNA"/>
</dbReference>
<protein>
    <recommendedName>
        <fullName evidence="3">Ubiquitin-like domain-containing protein</fullName>
    </recommendedName>
</protein>
<evidence type="ECO:0000313" key="4">
    <source>
        <dbReference type="EMBL" id="GIJ85143.1"/>
    </source>
</evidence>
<dbReference type="InterPro" id="IPR018247">
    <property type="entry name" value="EF_Hand_1_Ca_BS"/>
</dbReference>
<evidence type="ECO:0000256" key="2">
    <source>
        <dbReference type="SAM" id="MobiDB-lite"/>
    </source>
</evidence>
<name>A0A9P3BB27_9EURO</name>
<dbReference type="InterPro" id="IPR029071">
    <property type="entry name" value="Ubiquitin-like_domsf"/>
</dbReference>
<accession>A0A9P3BB27</accession>
<gene>
    <name evidence="4" type="ORF">Asppvi_003999</name>
</gene>
<reference evidence="4 5" key="1">
    <citation type="submission" date="2018-10" db="EMBL/GenBank/DDBJ databases">
        <title>Pan-genome distribution and transcriptional activeness of fungal secondary metabolism genes in Aspergillus section Fumigati.</title>
        <authorList>
            <person name="Takahashi H."/>
            <person name="Umemura M."/>
            <person name="Ninomiya A."/>
            <person name="Kusuya Y."/>
            <person name="Urayama S."/>
            <person name="Shimizu M."/>
            <person name="Watanabe A."/>
            <person name="Kamei K."/>
            <person name="Yaguchi T."/>
            <person name="Hagiwara D."/>
        </authorList>
    </citation>
    <scope>NUCLEOTIDE SEQUENCE [LARGE SCALE GENOMIC DNA]</scope>
    <source>
        <strain evidence="4 5">IFM 55266</strain>
    </source>
</reference>
<evidence type="ECO:0000259" key="3">
    <source>
        <dbReference type="PROSITE" id="PS50053"/>
    </source>
</evidence>
<feature type="coiled-coil region" evidence="1">
    <location>
        <begin position="67"/>
        <end position="94"/>
    </location>
</feature>
<feature type="region of interest" description="Disordered" evidence="2">
    <location>
        <begin position="307"/>
        <end position="369"/>
    </location>
</feature>
<dbReference type="PROSITE" id="PS00018">
    <property type="entry name" value="EF_HAND_1"/>
    <property type="match status" value="1"/>
</dbReference>
<dbReference type="OrthoDB" id="6133115at2759"/>
<feature type="compositionally biased region" description="Basic and acidic residues" evidence="2">
    <location>
        <begin position="307"/>
        <end position="321"/>
    </location>
</feature>
<dbReference type="Proteomes" id="UP001043456">
    <property type="component" value="Unassembled WGS sequence"/>
</dbReference>
<evidence type="ECO:0000256" key="1">
    <source>
        <dbReference type="SAM" id="Coils"/>
    </source>
</evidence>
<dbReference type="PROSITE" id="PS50053">
    <property type="entry name" value="UBIQUITIN_2"/>
    <property type="match status" value="1"/>
</dbReference>
<dbReference type="RefSeq" id="XP_043155890.1">
    <property type="nucleotide sequence ID" value="XM_043299955.1"/>
</dbReference>
<dbReference type="GeneID" id="67002611"/>
<organism evidence="4 5">
    <name type="scientific">Aspergillus pseudoviridinutans</name>
    <dbReference type="NCBI Taxonomy" id="1517512"/>
    <lineage>
        <taxon>Eukaryota</taxon>
        <taxon>Fungi</taxon>
        <taxon>Dikarya</taxon>
        <taxon>Ascomycota</taxon>
        <taxon>Pezizomycotina</taxon>
        <taxon>Eurotiomycetes</taxon>
        <taxon>Eurotiomycetidae</taxon>
        <taxon>Eurotiales</taxon>
        <taxon>Aspergillaceae</taxon>
        <taxon>Aspergillus</taxon>
        <taxon>Aspergillus subgen. Fumigati</taxon>
    </lineage>
</organism>
<dbReference type="Gene3D" id="3.10.20.90">
    <property type="entry name" value="Phosphatidylinositol 3-kinase Catalytic Subunit, Chain A, domain 1"/>
    <property type="match status" value="1"/>
</dbReference>
<keyword evidence="1" id="KW-0175">Coiled coil</keyword>
<dbReference type="AlphaFoldDB" id="A0A9P3BB27"/>
<keyword evidence="5" id="KW-1185">Reference proteome</keyword>